<keyword evidence="6" id="KW-0408">Iron</keyword>
<name>A0A2M8J1J5_9RHOB</name>
<feature type="domain" description="Rieske" evidence="9">
    <location>
        <begin position="45"/>
        <end position="155"/>
    </location>
</feature>
<keyword evidence="3" id="KW-0479">Metal-binding</keyword>
<dbReference type="PROSITE" id="PS51296">
    <property type="entry name" value="RIESKE"/>
    <property type="match status" value="1"/>
</dbReference>
<reference evidence="10 11" key="1">
    <citation type="journal article" date="2018" name="Int. J. Syst. Evol. Microbiol.">
        <title>Pseudooceanicola lipolyticus sp. nov., a marine alphaproteobacterium, reclassification of Oceanicola flagellatus as Pseudooceanicola flagellatus comb. nov. and emended description of the genus Pseudooceanicola.</title>
        <authorList>
            <person name="Huang M.-M."/>
            <person name="Guo L.-L."/>
            <person name="Wu Y.-H."/>
            <person name="Lai Q.-L."/>
            <person name="Shao Z.-Z."/>
            <person name="Wang C.-S."/>
            <person name="Wu M."/>
            <person name="Xu X.-W."/>
        </authorList>
    </citation>
    <scope>NUCLEOTIDE SEQUENCE [LARGE SCALE GENOMIC DNA]</scope>
    <source>
        <strain evidence="10 11">157</strain>
    </source>
</reference>
<dbReference type="SUPFAM" id="SSF50022">
    <property type="entry name" value="ISP domain"/>
    <property type="match status" value="1"/>
</dbReference>
<dbReference type="RefSeq" id="WP_100162558.1">
    <property type="nucleotide sequence ID" value="NZ_PGTB01000035.1"/>
</dbReference>
<comment type="similarity">
    <text evidence="1">Belongs to the bacterial ring-hydroxylating dioxygenase alpha subunit family.</text>
</comment>
<proteinExistence type="inferred from homology"/>
<dbReference type="SUPFAM" id="SSF55961">
    <property type="entry name" value="Bet v1-like"/>
    <property type="match status" value="1"/>
</dbReference>
<evidence type="ECO:0000256" key="3">
    <source>
        <dbReference type="ARBA" id="ARBA00022723"/>
    </source>
</evidence>
<dbReference type="Proteomes" id="UP000231553">
    <property type="component" value="Unassembled WGS sequence"/>
</dbReference>
<dbReference type="Gene3D" id="2.102.10.10">
    <property type="entry name" value="Rieske [2Fe-2S] iron-sulphur domain"/>
    <property type="match status" value="1"/>
</dbReference>
<dbReference type="AlphaFoldDB" id="A0A2M8J1J5"/>
<keyword evidence="11" id="KW-1185">Reference proteome</keyword>
<protein>
    <submittedName>
        <fullName evidence="10">p-cumate dioxygenase</fullName>
    </submittedName>
</protein>
<dbReference type="OrthoDB" id="7456916at2"/>
<dbReference type="InterPro" id="IPR015881">
    <property type="entry name" value="ARHD_Rieske_2Fe_2S"/>
</dbReference>
<keyword evidence="8" id="KW-0520">NAD</keyword>
<evidence type="ECO:0000256" key="1">
    <source>
        <dbReference type="ARBA" id="ARBA00008751"/>
    </source>
</evidence>
<evidence type="ECO:0000313" key="10">
    <source>
        <dbReference type="EMBL" id="PJE36660.1"/>
    </source>
</evidence>
<evidence type="ECO:0000256" key="5">
    <source>
        <dbReference type="ARBA" id="ARBA00023002"/>
    </source>
</evidence>
<dbReference type="PRINTS" id="PR00090">
    <property type="entry name" value="RNGDIOXGNASE"/>
</dbReference>
<accession>A0A2M8J1J5</accession>
<dbReference type="GO" id="GO:0051213">
    <property type="term" value="F:dioxygenase activity"/>
    <property type="evidence" value="ECO:0007669"/>
    <property type="project" value="UniProtKB-KW"/>
</dbReference>
<dbReference type="EMBL" id="PGTB01000035">
    <property type="protein sequence ID" value="PJE36660.1"/>
    <property type="molecule type" value="Genomic_DNA"/>
</dbReference>
<keyword evidence="7" id="KW-0411">Iron-sulfur</keyword>
<evidence type="ECO:0000256" key="6">
    <source>
        <dbReference type="ARBA" id="ARBA00023004"/>
    </source>
</evidence>
<dbReference type="Pfam" id="PF00848">
    <property type="entry name" value="Ring_hydroxyl_A"/>
    <property type="match status" value="1"/>
</dbReference>
<keyword evidence="2" id="KW-0001">2Fe-2S</keyword>
<evidence type="ECO:0000256" key="4">
    <source>
        <dbReference type="ARBA" id="ARBA00022964"/>
    </source>
</evidence>
<dbReference type="PROSITE" id="PS00570">
    <property type="entry name" value="RING_HYDROXYL_ALPHA"/>
    <property type="match status" value="1"/>
</dbReference>
<evidence type="ECO:0000259" key="9">
    <source>
        <dbReference type="PROSITE" id="PS51296"/>
    </source>
</evidence>
<dbReference type="Gene3D" id="3.90.380.10">
    <property type="entry name" value="Naphthalene 1,2-dioxygenase Alpha Subunit, Chain A, domain 1"/>
    <property type="match status" value="1"/>
</dbReference>
<dbReference type="Pfam" id="PF00355">
    <property type="entry name" value="Rieske"/>
    <property type="match status" value="1"/>
</dbReference>
<dbReference type="InterPro" id="IPR001663">
    <property type="entry name" value="Rng_hydr_dOase-A"/>
</dbReference>
<dbReference type="PANTHER" id="PTHR43756:SF1">
    <property type="entry name" value="3-PHENYLPROPIONATE_CINNAMIC ACID DIOXYGENASE SUBUNIT ALPHA"/>
    <property type="match status" value="1"/>
</dbReference>
<dbReference type="GO" id="GO:0051537">
    <property type="term" value="F:2 iron, 2 sulfur cluster binding"/>
    <property type="evidence" value="ECO:0007669"/>
    <property type="project" value="UniProtKB-KW"/>
</dbReference>
<gene>
    <name evidence="10" type="ORF">CVM52_11055</name>
</gene>
<keyword evidence="4 10" id="KW-0223">Dioxygenase</keyword>
<evidence type="ECO:0000256" key="8">
    <source>
        <dbReference type="ARBA" id="ARBA00023027"/>
    </source>
</evidence>
<dbReference type="InterPro" id="IPR015879">
    <property type="entry name" value="Ring_hydroxy_dOase_asu_C_dom"/>
</dbReference>
<comment type="caution">
    <text evidence="10">The sequence shown here is derived from an EMBL/GenBank/DDBJ whole genome shotgun (WGS) entry which is preliminary data.</text>
</comment>
<dbReference type="InterPro" id="IPR036922">
    <property type="entry name" value="Rieske_2Fe-2S_sf"/>
</dbReference>
<dbReference type="CDD" id="cd08879">
    <property type="entry name" value="RHO_alpha_C_AntDO-like"/>
    <property type="match status" value="1"/>
</dbReference>
<evidence type="ECO:0000256" key="2">
    <source>
        <dbReference type="ARBA" id="ARBA00022714"/>
    </source>
</evidence>
<sequence length="428" mass="48727">MKPNGNDPLVMIDNDRHLFKVSRNNFTDPDVFVKERERIFSTCWLYLGHESELKKPGDFVTRVVGGRSILFNKDRQGNIRALFNSCPHRGSQVCRERKGNAKSFQCFYHGWVFGQDGALRNQPGEESYGHDFKNDPDSNMRQVPRLESYRGLYFLCYDPEVIPLVDYLGNAKEYLDVIFDQSVDGMEVIGGTQEYAMNANWKLLVENSIDGYHATSTHATYLDYLKSMEGGLTNVALSGVGKDLGNGHGVIEYSAPWGRPAGQWVSLWGDEGKKEIDALNARNEKLYGKEKADRIAYKNRNLLIFPNLIINDIMSLTIRTFFPQSPNLLHVNAWAAGPQEESAAARKFRLSNFLEFLGPGGFATPDDVEALEHCQLGYRNSQEVRWNDISKGMGLEQPAMDDEEQMRAFWREWSRRLTGPEQIQGERT</sequence>
<dbReference type="PANTHER" id="PTHR43756">
    <property type="entry name" value="CHOLINE MONOOXYGENASE, CHLOROPLASTIC"/>
    <property type="match status" value="1"/>
</dbReference>
<evidence type="ECO:0000313" key="11">
    <source>
        <dbReference type="Proteomes" id="UP000231553"/>
    </source>
</evidence>
<keyword evidence="5" id="KW-0560">Oxidoreductase</keyword>
<dbReference type="GO" id="GO:0005506">
    <property type="term" value="F:iron ion binding"/>
    <property type="evidence" value="ECO:0007669"/>
    <property type="project" value="InterPro"/>
</dbReference>
<dbReference type="InterPro" id="IPR017941">
    <property type="entry name" value="Rieske_2Fe-2S"/>
</dbReference>
<evidence type="ECO:0000256" key="7">
    <source>
        <dbReference type="ARBA" id="ARBA00023014"/>
    </source>
</evidence>
<organism evidence="10 11">
    <name type="scientific">Pseudooceanicola lipolyticus</name>
    <dbReference type="NCBI Taxonomy" id="2029104"/>
    <lineage>
        <taxon>Bacteria</taxon>
        <taxon>Pseudomonadati</taxon>
        <taxon>Pseudomonadota</taxon>
        <taxon>Alphaproteobacteria</taxon>
        <taxon>Rhodobacterales</taxon>
        <taxon>Paracoccaceae</taxon>
        <taxon>Pseudooceanicola</taxon>
    </lineage>
</organism>